<gene>
    <name evidence="1" type="ORF">U27_06203</name>
</gene>
<proteinExistence type="predicted"/>
<accession>A0A081C3S1</accession>
<evidence type="ECO:0000313" key="2">
    <source>
        <dbReference type="Proteomes" id="UP000030661"/>
    </source>
</evidence>
<evidence type="ECO:0000313" key="1">
    <source>
        <dbReference type="EMBL" id="GAK59226.1"/>
    </source>
</evidence>
<sequence>MIAVVDACTILNLLQSVFDGKYIEHLQRLFDQIVIHPKVFEEVNDNKYDNLYAKEKSELAKLKDDLDNLISSYIPQFTTYEDVDEFCGFLKTVTKYTKDNGEFYSIALSLYLSRMGEIKLNENVLKTCFVSDDDIAKDDFGDFVRINQIGQFLDSIDIVILCYLKEYISKKEILNFCISLKALYNSKISPLIDEIETMRKIRDSPPIQHTLSTLSEYIKNNDVLKLRELERDPNVVKIKRAEKKFAQLFGDFLESDIGVKIKYIDDRQKAIENDHVWKI</sequence>
<dbReference type="HOGENOM" id="CLU_996237_0_0_0"/>
<keyword evidence="2" id="KW-1185">Reference proteome</keyword>
<dbReference type="AlphaFoldDB" id="A0A081C3S1"/>
<dbReference type="EMBL" id="DF820469">
    <property type="protein sequence ID" value="GAK59226.1"/>
    <property type="molecule type" value="Genomic_DNA"/>
</dbReference>
<dbReference type="Proteomes" id="UP000030661">
    <property type="component" value="Unassembled WGS sequence"/>
</dbReference>
<dbReference type="STRING" id="1499967.U27_06203"/>
<organism evidence="1">
    <name type="scientific">Vecturithrix granuli</name>
    <dbReference type="NCBI Taxonomy" id="1499967"/>
    <lineage>
        <taxon>Bacteria</taxon>
        <taxon>Candidatus Moduliflexota</taxon>
        <taxon>Candidatus Vecturitrichia</taxon>
        <taxon>Candidatus Vecturitrichales</taxon>
        <taxon>Candidatus Vecturitrichaceae</taxon>
        <taxon>Candidatus Vecturithrix</taxon>
    </lineage>
</organism>
<reference evidence="1" key="1">
    <citation type="journal article" date="2015" name="PeerJ">
        <title>First genomic representation of candidate bacterial phylum KSB3 points to enhanced environmental sensing as a trigger of wastewater bulking.</title>
        <authorList>
            <person name="Sekiguchi Y."/>
            <person name="Ohashi A."/>
            <person name="Parks D.H."/>
            <person name="Yamauchi T."/>
            <person name="Tyson G.W."/>
            <person name="Hugenholtz P."/>
        </authorList>
    </citation>
    <scope>NUCLEOTIDE SEQUENCE [LARGE SCALE GENOMIC DNA]</scope>
</reference>
<evidence type="ECO:0008006" key="3">
    <source>
        <dbReference type="Google" id="ProtNLM"/>
    </source>
</evidence>
<protein>
    <recommendedName>
        <fullName evidence="3">DUF4935 domain-containing protein</fullName>
    </recommendedName>
</protein>
<name>A0A081C3S1_VECG1</name>